<evidence type="ECO:0000256" key="1">
    <source>
        <dbReference type="SAM" id="Phobius"/>
    </source>
</evidence>
<proteinExistence type="predicted"/>
<gene>
    <name evidence="2" type="ORF">GCM10022267_01720</name>
</gene>
<feature type="transmembrane region" description="Helical" evidence="1">
    <location>
        <begin position="68"/>
        <end position="85"/>
    </location>
</feature>
<name>A0ABP6ZUH6_9PSEU</name>
<dbReference type="InterPro" id="IPR025962">
    <property type="entry name" value="SdpI/YhfL"/>
</dbReference>
<dbReference type="Pfam" id="PF13630">
    <property type="entry name" value="SdpI"/>
    <property type="match status" value="1"/>
</dbReference>
<comment type="caution">
    <text evidence="2">The sequence shown here is derived from an EMBL/GenBank/DDBJ whole genome shotgun (WGS) entry which is preliminary data.</text>
</comment>
<evidence type="ECO:0008006" key="4">
    <source>
        <dbReference type="Google" id="ProtNLM"/>
    </source>
</evidence>
<protein>
    <recommendedName>
        <fullName evidence="4">SdpI/YhfL protein family protein</fullName>
    </recommendedName>
</protein>
<keyword evidence="1" id="KW-1133">Transmembrane helix</keyword>
<feature type="transmembrane region" description="Helical" evidence="1">
    <location>
        <begin position="12"/>
        <end position="32"/>
    </location>
</feature>
<dbReference type="EMBL" id="BAABBE010000001">
    <property type="protein sequence ID" value="GAA3619191.1"/>
    <property type="molecule type" value="Genomic_DNA"/>
</dbReference>
<keyword evidence="1" id="KW-0812">Transmembrane</keyword>
<keyword evidence="3" id="KW-1185">Reference proteome</keyword>
<evidence type="ECO:0000313" key="2">
    <source>
        <dbReference type="EMBL" id="GAA3619191.1"/>
    </source>
</evidence>
<accession>A0ABP6ZUH6</accession>
<keyword evidence="1" id="KW-0472">Membrane</keyword>
<organism evidence="2 3">
    <name type="scientific">Lentzea roselyniae</name>
    <dbReference type="NCBI Taxonomy" id="531940"/>
    <lineage>
        <taxon>Bacteria</taxon>
        <taxon>Bacillati</taxon>
        <taxon>Actinomycetota</taxon>
        <taxon>Actinomycetes</taxon>
        <taxon>Pseudonocardiales</taxon>
        <taxon>Pseudonocardiaceae</taxon>
        <taxon>Lentzea</taxon>
    </lineage>
</organism>
<sequence length="142" mass="13785">MFGPTLMDVNIVLSVVLGVLGVALGAVGLLGLQGKLRRNRFVGVRTAAALRDDEAFVLANRIAGVPNVAAGVVAIVSGAMAFVMAELAVTAGIIGLVGALAIAVAGGLMGHRAAEALPEPVKPKGCGGCACGGGGCSPLAGL</sequence>
<reference evidence="3" key="1">
    <citation type="journal article" date="2019" name="Int. J. Syst. Evol. Microbiol.">
        <title>The Global Catalogue of Microorganisms (GCM) 10K type strain sequencing project: providing services to taxonomists for standard genome sequencing and annotation.</title>
        <authorList>
            <consortium name="The Broad Institute Genomics Platform"/>
            <consortium name="The Broad Institute Genome Sequencing Center for Infectious Disease"/>
            <person name="Wu L."/>
            <person name="Ma J."/>
        </authorList>
    </citation>
    <scope>NUCLEOTIDE SEQUENCE [LARGE SCALE GENOMIC DNA]</scope>
    <source>
        <strain evidence="3">JCM 17494</strain>
    </source>
</reference>
<dbReference type="Proteomes" id="UP001500711">
    <property type="component" value="Unassembled WGS sequence"/>
</dbReference>
<evidence type="ECO:0000313" key="3">
    <source>
        <dbReference type="Proteomes" id="UP001500711"/>
    </source>
</evidence>
<feature type="transmembrane region" description="Helical" evidence="1">
    <location>
        <begin position="91"/>
        <end position="110"/>
    </location>
</feature>